<evidence type="ECO:0000256" key="1">
    <source>
        <dbReference type="ARBA" id="ARBA00022531"/>
    </source>
</evidence>
<dbReference type="RefSeq" id="WP_193862482.1">
    <property type="nucleotide sequence ID" value="NZ_JADDUM010000099.1"/>
</dbReference>
<feature type="chain" id="PRO_5045990847" evidence="3">
    <location>
        <begin position="27"/>
        <end position="358"/>
    </location>
</feature>
<evidence type="ECO:0000256" key="2">
    <source>
        <dbReference type="ARBA" id="ARBA00023276"/>
    </source>
</evidence>
<name>A0ABR9STC6_9PSED</name>
<dbReference type="EMBL" id="JADDUM010000099">
    <property type="protein sequence ID" value="MBE8591946.1"/>
    <property type="molecule type" value="Genomic_DNA"/>
</dbReference>
<dbReference type="Gene3D" id="2.130.10.10">
    <property type="entry name" value="YVTN repeat-like/Quinoprotein amine dehydrogenase"/>
    <property type="match status" value="1"/>
</dbReference>
<feature type="domain" description="Photosynthesis system II assembly factor Ycf48/Hcf136-like" evidence="4">
    <location>
        <begin position="61"/>
        <end position="121"/>
    </location>
</feature>
<keyword evidence="2" id="KW-0604">Photosystem II</keyword>
<dbReference type="SUPFAM" id="SSF110296">
    <property type="entry name" value="Oligoxyloglucan reducing end-specific cellobiohydrolase"/>
    <property type="match status" value="1"/>
</dbReference>
<protein>
    <submittedName>
        <fullName evidence="5">Glycosyl hydrolase</fullName>
    </submittedName>
</protein>
<keyword evidence="5" id="KW-0378">Hydrolase</keyword>
<evidence type="ECO:0000259" key="4">
    <source>
        <dbReference type="Pfam" id="PF14870"/>
    </source>
</evidence>
<comment type="caution">
    <text evidence="5">The sequence shown here is derived from an EMBL/GenBank/DDBJ whole genome shotgun (WGS) entry which is preliminary data.</text>
</comment>
<dbReference type="Pfam" id="PF14870">
    <property type="entry name" value="PSII_BNR"/>
    <property type="match status" value="2"/>
</dbReference>
<dbReference type="Proteomes" id="UP000613075">
    <property type="component" value="Unassembled WGS sequence"/>
</dbReference>
<sequence length="358" mass="38079">MNNFKCVALAGLLGGLALPFFGPAAAAGFVDVLDTPSLHSELAAKGMLTGLAHAGERLVAVGQRGHILYSDDAGRHWQQAQVPVSSDLVAVHFPTPNQGWAVGHDGVILHSSDAGASWERQLDARQIGALLLGHYRQQLIASPDDEALQARVAEAQRINDEGADQSFLDVWFQDDQVGYVVGAFNLIFRTEDGGRHWTPWLDRTENPGALNLYALRPMGDQLFIVGEQGLVLKLDPLAGRFKATPMPYNGSFFGITGKPGAVLVYGLRGNVYRSVDEGMSWSKVELGLPLTITAGTVTADGRVLLLSQAGHVLLSADNGASFTLEPENQLAPVSAALVSSAGTLVVAGARGLRQLPFQ</sequence>
<evidence type="ECO:0000313" key="6">
    <source>
        <dbReference type="Proteomes" id="UP000613075"/>
    </source>
</evidence>
<keyword evidence="3" id="KW-0732">Signal</keyword>
<feature type="domain" description="Photosynthesis system II assembly factor Ycf48/Hcf136-like" evidence="4">
    <location>
        <begin position="163"/>
        <end position="284"/>
    </location>
</feature>
<organism evidence="5 6">
    <name type="scientific">Pseudomonas cyclaminis</name>
    <dbReference type="NCBI Taxonomy" id="2781239"/>
    <lineage>
        <taxon>Bacteria</taxon>
        <taxon>Pseudomonadati</taxon>
        <taxon>Pseudomonadota</taxon>
        <taxon>Gammaproteobacteria</taxon>
        <taxon>Pseudomonadales</taxon>
        <taxon>Pseudomonadaceae</taxon>
        <taxon>Pseudomonas</taxon>
    </lineage>
</organism>
<dbReference type="PANTHER" id="PTHR47199:SF2">
    <property type="entry name" value="PHOTOSYSTEM II STABILITY_ASSEMBLY FACTOR HCF136, CHLOROPLASTIC"/>
    <property type="match status" value="1"/>
</dbReference>
<dbReference type="InterPro" id="IPR028203">
    <property type="entry name" value="PSII_CF48-like_dom"/>
</dbReference>
<dbReference type="GO" id="GO:0016787">
    <property type="term" value="F:hydrolase activity"/>
    <property type="evidence" value="ECO:0007669"/>
    <property type="project" value="UniProtKB-KW"/>
</dbReference>
<reference evidence="5 6" key="1">
    <citation type="submission" date="2020-10" db="EMBL/GenBank/DDBJ databases">
        <title>The draft genomes of Cyclamen pathogen Pseudomonas sp.</title>
        <authorList>
            <person name="Fujikawa T."/>
            <person name="Sawada H."/>
        </authorList>
    </citation>
    <scope>NUCLEOTIDE SEQUENCE [LARGE SCALE GENOMIC DNA]</scope>
    <source>
        <strain evidence="5 6">MAFF 301449</strain>
    </source>
</reference>
<proteinExistence type="predicted"/>
<dbReference type="InterPro" id="IPR015943">
    <property type="entry name" value="WD40/YVTN_repeat-like_dom_sf"/>
</dbReference>
<evidence type="ECO:0000313" key="5">
    <source>
        <dbReference type="EMBL" id="MBE8591946.1"/>
    </source>
</evidence>
<dbReference type="PANTHER" id="PTHR47199">
    <property type="entry name" value="PHOTOSYSTEM II STABILITY/ASSEMBLY FACTOR HCF136, CHLOROPLASTIC"/>
    <property type="match status" value="1"/>
</dbReference>
<accession>A0ABR9STC6</accession>
<gene>
    <name evidence="5" type="ORF">IQK56_13930</name>
</gene>
<keyword evidence="1" id="KW-0602">Photosynthesis</keyword>
<keyword evidence="6" id="KW-1185">Reference proteome</keyword>
<evidence type="ECO:0000256" key="3">
    <source>
        <dbReference type="SAM" id="SignalP"/>
    </source>
</evidence>
<feature type="signal peptide" evidence="3">
    <location>
        <begin position="1"/>
        <end position="26"/>
    </location>
</feature>